<evidence type="ECO:0000256" key="2">
    <source>
        <dbReference type="ARBA" id="ARBA00022801"/>
    </source>
</evidence>
<evidence type="ECO:0000256" key="3">
    <source>
        <dbReference type="ARBA" id="ARBA00022912"/>
    </source>
</evidence>
<protein>
    <recommendedName>
        <fullName evidence="1">protein-tyrosine-phosphatase</fullName>
        <ecNumber evidence="1">3.1.3.48</ecNumber>
    </recommendedName>
</protein>
<dbReference type="SMART" id="SM00295">
    <property type="entry name" value="B41"/>
    <property type="match status" value="1"/>
</dbReference>
<dbReference type="PROSITE" id="PS50057">
    <property type="entry name" value="FERM_3"/>
    <property type="match status" value="1"/>
</dbReference>
<dbReference type="InterPro" id="IPR019747">
    <property type="entry name" value="FERM_CS"/>
</dbReference>
<dbReference type="InterPro" id="IPR019748">
    <property type="entry name" value="FERM_central"/>
</dbReference>
<evidence type="ECO:0000259" key="5">
    <source>
        <dbReference type="PROSITE" id="PS50057"/>
    </source>
</evidence>
<dbReference type="AlphaFoldDB" id="A0A4U1ET70"/>
<dbReference type="Gene3D" id="2.30.42.10">
    <property type="match status" value="1"/>
</dbReference>
<evidence type="ECO:0000313" key="7">
    <source>
        <dbReference type="Proteomes" id="UP000308365"/>
    </source>
</evidence>
<dbReference type="PROSITE" id="PS00661">
    <property type="entry name" value="FERM_2"/>
    <property type="match status" value="1"/>
</dbReference>
<dbReference type="Gene3D" id="2.30.29.30">
    <property type="entry name" value="Pleckstrin-homology domain (PH domain)/Phosphotyrosine-binding domain (PTB)"/>
    <property type="match status" value="1"/>
</dbReference>
<name>A0A4U1ET70_MONMO</name>
<evidence type="ECO:0000313" key="6">
    <source>
        <dbReference type="EMBL" id="TKC39871.1"/>
    </source>
</evidence>
<evidence type="ECO:0000256" key="4">
    <source>
        <dbReference type="SAM" id="MobiDB-lite"/>
    </source>
</evidence>
<dbReference type="EMBL" id="RWIC01000830">
    <property type="protein sequence ID" value="TKC39871.1"/>
    <property type="molecule type" value="Genomic_DNA"/>
</dbReference>
<dbReference type="SUPFAM" id="SSF47031">
    <property type="entry name" value="Second domain of FERM"/>
    <property type="match status" value="1"/>
</dbReference>
<dbReference type="GO" id="GO:0005737">
    <property type="term" value="C:cytoplasm"/>
    <property type="evidence" value="ECO:0007669"/>
    <property type="project" value="TreeGrafter"/>
</dbReference>
<dbReference type="GO" id="GO:0009898">
    <property type="term" value="C:cytoplasmic side of plasma membrane"/>
    <property type="evidence" value="ECO:0007669"/>
    <property type="project" value="TreeGrafter"/>
</dbReference>
<comment type="caution">
    <text evidence="6">The sequence shown here is derived from an EMBL/GenBank/DDBJ whole genome shotgun (WGS) entry which is preliminary data.</text>
</comment>
<sequence length="512" mass="58018">MTSRLRAFGGKINNIRTSELPKEKTRSEVICSVCFLDGLVQTFKVNKQDTGQVLLDMAYNYLGVTEKEYFGLQHGDDSVDPPGKFNLFLKNVVGGIPCTLHFRVRFFIPDPNTLQQEQTRLTCPLNSAVVLASYAVQSHFGDHDSSIHPPGYLSDSQFIPDQNEDFLAKVEALHEQHSGLKQSEAESCFINIARTLDFYGVELHSGRDLHSLDLMIGIASVGIAVYRKYICTSFYPWVNILKISFKRKKFFIHQRQKQTESREHIVAFNMLNYRSCKNLWKSCVEHHTFFQAKKLLPQEKNVLSQYWTLGSRNPKKRSPRLRHEIRKPRHSSADNLVNEMTYITETEDVFYTYKGSMSPKDSDSEISQNRSPHREEMNSVLAFVSDDYRIYSSEASASEGEHPFVCRSISENNPAQSCLTQKSSSSVSPSSNAPGSCSPDGVDQQFLEDFHRVTKGGSTEDSSQYYCDKNDGDGYLVLIRITPDEDGKFGFNLKGGVDQKMPLVVSRINPES</sequence>
<dbReference type="SUPFAM" id="SSF50729">
    <property type="entry name" value="PH domain-like"/>
    <property type="match status" value="1"/>
</dbReference>
<dbReference type="CDD" id="cd13189">
    <property type="entry name" value="FERM_C_PTPN4_PTPN3_like"/>
    <property type="match status" value="1"/>
</dbReference>
<accession>A0A4U1ET70</accession>
<proteinExistence type="predicted"/>
<feature type="compositionally biased region" description="Low complexity" evidence="4">
    <location>
        <begin position="423"/>
        <end position="439"/>
    </location>
</feature>
<dbReference type="InterPro" id="IPR029071">
    <property type="entry name" value="Ubiquitin-like_domsf"/>
</dbReference>
<reference evidence="7" key="1">
    <citation type="journal article" date="2019" name="IScience">
        <title>Narwhal Genome Reveals Long-Term Low Genetic Diversity despite Current Large Abundance Size.</title>
        <authorList>
            <person name="Westbury M.V."/>
            <person name="Petersen B."/>
            <person name="Garde E."/>
            <person name="Heide-Jorgensen M.P."/>
            <person name="Lorenzen E.D."/>
        </authorList>
    </citation>
    <scope>NUCLEOTIDE SEQUENCE [LARGE SCALE GENOMIC DNA]</scope>
</reference>
<dbReference type="EC" id="3.1.3.48" evidence="1"/>
<dbReference type="Gene3D" id="3.10.20.90">
    <property type="entry name" value="Phosphatidylinositol 3-kinase Catalytic Subunit, Chain A, domain 1"/>
    <property type="match status" value="1"/>
</dbReference>
<dbReference type="InterPro" id="IPR019749">
    <property type="entry name" value="Band_41_domain"/>
</dbReference>
<keyword evidence="2" id="KW-0378">Hydrolase</keyword>
<dbReference type="FunFam" id="2.30.29.30:FF:000002">
    <property type="entry name" value="Band 4.1-like protein 5 isoform 1"/>
    <property type="match status" value="1"/>
</dbReference>
<dbReference type="InterPro" id="IPR041783">
    <property type="entry name" value="PTPN3/4_FERM_C"/>
</dbReference>
<evidence type="ECO:0000256" key="1">
    <source>
        <dbReference type="ARBA" id="ARBA00013064"/>
    </source>
</evidence>
<dbReference type="InterPro" id="IPR018979">
    <property type="entry name" value="FERM_N"/>
</dbReference>
<dbReference type="SUPFAM" id="SSF54236">
    <property type="entry name" value="Ubiquitin-like"/>
    <property type="match status" value="1"/>
</dbReference>
<dbReference type="InterPro" id="IPR036034">
    <property type="entry name" value="PDZ_sf"/>
</dbReference>
<dbReference type="PANTHER" id="PTHR45706">
    <property type="entry name" value="TYROSINE-PROTEIN PHOSPHATASE"/>
    <property type="match status" value="1"/>
</dbReference>
<dbReference type="Pfam" id="PF00373">
    <property type="entry name" value="FERM_M"/>
    <property type="match status" value="1"/>
</dbReference>
<dbReference type="PANTHER" id="PTHR45706:SF5">
    <property type="entry name" value="TYROSINE-PROTEIN PHOSPHATASE NON-RECEPTOR TYPE 3"/>
    <property type="match status" value="1"/>
</dbReference>
<dbReference type="Pfam" id="PF09379">
    <property type="entry name" value="FERM_N"/>
    <property type="match status" value="1"/>
</dbReference>
<feature type="non-terminal residue" evidence="6">
    <location>
        <position position="512"/>
    </location>
</feature>
<dbReference type="Proteomes" id="UP000308365">
    <property type="component" value="Unassembled WGS sequence"/>
</dbReference>
<keyword evidence="3" id="KW-0904">Protein phosphatase</keyword>
<dbReference type="SMART" id="SM01196">
    <property type="entry name" value="FERM_C"/>
    <property type="match status" value="1"/>
</dbReference>
<dbReference type="InterPro" id="IPR000299">
    <property type="entry name" value="FERM_domain"/>
</dbReference>
<dbReference type="GO" id="GO:0004725">
    <property type="term" value="F:protein tyrosine phosphatase activity"/>
    <property type="evidence" value="ECO:0007669"/>
    <property type="project" value="UniProtKB-EC"/>
</dbReference>
<dbReference type="InterPro" id="IPR014352">
    <property type="entry name" value="FERM/acyl-CoA-bd_prot_sf"/>
</dbReference>
<organism evidence="6 7">
    <name type="scientific">Monodon monoceros</name>
    <name type="common">Narwhal</name>
    <name type="synonym">Ceratodon monodon</name>
    <dbReference type="NCBI Taxonomy" id="40151"/>
    <lineage>
        <taxon>Eukaryota</taxon>
        <taxon>Metazoa</taxon>
        <taxon>Chordata</taxon>
        <taxon>Craniata</taxon>
        <taxon>Vertebrata</taxon>
        <taxon>Euteleostomi</taxon>
        <taxon>Mammalia</taxon>
        <taxon>Eutheria</taxon>
        <taxon>Laurasiatheria</taxon>
        <taxon>Artiodactyla</taxon>
        <taxon>Whippomorpha</taxon>
        <taxon>Cetacea</taxon>
        <taxon>Odontoceti</taxon>
        <taxon>Monodontidae</taxon>
        <taxon>Monodon</taxon>
    </lineage>
</organism>
<dbReference type="InterPro" id="IPR011993">
    <property type="entry name" value="PH-like_dom_sf"/>
</dbReference>
<feature type="domain" description="FERM" evidence="5">
    <location>
        <begin position="29"/>
        <end position="294"/>
    </location>
</feature>
<dbReference type="Pfam" id="PF09380">
    <property type="entry name" value="FERM_C"/>
    <property type="match status" value="1"/>
</dbReference>
<gene>
    <name evidence="6" type="ORF">EI555_020565</name>
</gene>
<dbReference type="InterPro" id="IPR035963">
    <property type="entry name" value="FERM_2"/>
</dbReference>
<feature type="region of interest" description="Disordered" evidence="4">
    <location>
        <begin position="416"/>
        <end position="442"/>
    </location>
</feature>
<dbReference type="Gene3D" id="1.20.80.10">
    <property type="match status" value="1"/>
</dbReference>
<dbReference type="CDD" id="cd14473">
    <property type="entry name" value="FERM_B-lobe"/>
    <property type="match status" value="1"/>
</dbReference>
<dbReference type="InterPro" id="IPR018980">
    <property type="entry name" value="FERM_PH-like_C"/>
</dbReference>